<accession>A0ACC0WRE4</accession>
<evidence type="ECO:0000313" key="2">
    <source>
        <dbReference type="Proteomes" id="UP001163321"/>
    </source>
</evidence>
<organism evidence="1 2">
    <name type="scientific">Peronosclerospora sorghi</name>
    <dbReference type="NCBI Taxonomy" id="230839"/>
    <lineage>
        <taxon>Eukaryota</taxon>
        <taxon>Sar</taxon>
        <taxon>Stramenopiles</taxon>
        <taxon>Oomycota</taxon>
        <taxon>Peronosporomycetes</taxon>
        <taxon>Peronosporales</taxon>
        <taxon>Peronosporaceae</taxon>
        <taxon>Peronosclerospora</taxon>
    </lineage>
</organism>
<dbReference type="EMBL" id="CM047580">
    <property type="protein sequence ID" value="KAI9921475.1"/>
    <property type="molecule type" value="Genomic_DNA"/>
</dbReference>
<name>A0ACC0WRE4_9STRA</name>
<keyword evidence="2" id="KW-1185">Reference proteome</keyword>
<protein>
    <submittedName>
        <fullName evidence="1">Uncharacterized protein</fullName>
    </submittedName>
</protein>
<gene>
    <name evidence="1" type="ORF">PsorP6_001301</name>
</gene>
<reference evidence="1 2" key="1">
    <citation type="journal article" date="2022" name="bioRxiv">
        <title>The genome of the oomycete Peronosclerospora sorghi, a cosmopolitan pathogen of maize and sorghum, is inflated with dispersed pseudogenes.</title>
        <authorList>
            <person name="Fletcher K."/>
            <person name="Martin F."/>
            <person name="Isakeit T."/>
            <person name="Cavanaugh K."/>
            <person name="Magill C."/>
            <person name="Michelmore R."/>
        </authorList>
    </citation>
    <scope>NUCLEOTIDE SEQUENCE [LARGE SCALE GENOMIC DNA]</scope>
    <source>
        <strain evidence="1">P6</strain>
    </source>
</reference>
<sequence>MMPKNADAIGSIYWYKVERQSTVSALSRHRNSTVGFCKLKKDLCDLRHVLDPNTILLTTKVTEVKAVTLLYRNRLQDAKENRKLINTTQNRKYGSHKCMVRLHDCFRNQQQQVLFSLTT</sequence>
<proteinExistence type="predicted"/>
<comment type="caution">
    <text evidence="1">The sequence shown here is derived from an EMBL/GenBank/DDBJ whole genome shotgun (WGS) entry which is preliminary data.</text>
</comment>
<evidence type="ECO:0000313" key="1">
    <source>
        <dbReference type="EMBL" id="KAI9921475.1"/>
    </source>
</evidence>
<dbReference type="Proteomes" id="UP001163321">
    <property type="component" value="Chromosome 1"/>
</dbReference>